<dbReference type="EMBL" id="JBFOLK010000014">
    <property type="protein sequence ID" value="KAL2462194.1"/>
    <property type="molecule type" value="Genomic_DNA"/>
</dbReference>
<dbReference type="Gene3D" id="1.10.287.110">
    <property type="entry name" value="DnaJ domain"/>
    <property type="match status" value="1"/>
</dbReference>
<dbReference type="SMART" id="SM00271">
    <property type="entry name" value="DnaJ"/>
    <property type="match status" value="1"/>
</dbReference>
<proteinExistence type="predicted"/>
<dbReference type="InterPro" id="IPR036869">
    <property type="entry name" value="J_dom_sf"/>
</dbReference>
<protein>
    <submittedName>
        <fullName evidence="2">Chaperone protein dnaJ 8</fullName>
    </submittedName>
</protein>
<keyword evidence="3" id="KW-1185">Reference proteome</keyword>
<sequence length="152" mass="17531">MASAVGCGCASSSWIQFKDSKKNVKNGFRISSFYSSYAMGDPYKTLRIQPDASESEVKKAFRKLALQYHPDVCRGSNCGIQFHQINEAYDMVMNNIREQSKRSEMTMYENYEAETDDSMGVINEQDWDLWEEWMGWEGAGIRDYSSHINPYI</sequence>
<dbReference type="PROSITE" id="PS50076">
    <property type="entry name" value="DNAJ_2"/>
    <property type="match status" value="1"/>
</dbReference>
<evidence type="ECO:0000259" key="1">
    <source>
        <dbReference type="PROSITE" id="PS50076"/>
    </source>
</evidence>
<accession>A0ABD1PEY2</accession>
<dbReference type="Proteomes" id="UP001604336">
    <property type="component" value="Unassembled WGS sequence"/>
</dbReference>
<comment type="caution">
    <text evidence="2">The sequence shown here is derived from an EMBL/GenBank/DDBJ whole genome shotgun (WGS) entry which is preliminary data.</text>
</comment>
<evidence type="ECO:0000313" key="3">
    <source>
        <dbReference type="Proteomes" id="UP001604336"/>
    </source>
</evidence>
<dbReference type="InterPro" id="IPR001623">
    <property type="entry name" value="DnaJ_domain"/>
</dbReference>
<organism evidence="2 3">
    <name type="scientific">Abeliophyllum distichum</name>
    <dbReference type="NCBI Taxonomy" id="126358"/>
    <lineage>
        <taxon>Eukaryota</taxon>
        <taxon>Viridiplantae</taxon>
        <taxon>Streptophyta</taxon>
        <taxon>Embryophyta</taxon>
        <taxon>Tracheophyta</taxon>
        <taxon>Spermatophyta</taxon>
        <taxon>Magnoliopsida</taxon>
        <taxon>eudicotyledons</taxon>
        <taxon>Gunneridae</taxon>
        <taxon>Pentapetalae</taxon>
        <taxon>asterids</taxon>
        <taxon>lamiids</taxon>
        <taxon>Lamiales</taxon>
        <taxon>Oleaceae</taxon>
        <taxon>Forsythieae</taxon>
        <taxon>Abeliophyllum</taxon>
    </lineage>
</organism>
<gene>
    <name evidence="2" type="ORF">Adt_45614</name>
</gene>
<evidence type="ECO:0000313" key="2">
    <source>
        <dbReference type="EMBL" id="KAL2462194.1"/>
    </source>
</evidence>
<dbReference type="PRINTS" id="PR00625">
    <property type="entry name" value="JDOMAIN"/>
</dbReference>
<dbReference type="PANTHER" id="PTHR24074">
    <property type="entry name" value="CO-CHAPERONE PROTEIN DJLA"/>
    <property type="match status" value="1"/>
</dbReference>
<dbReference type="SUPFAM" id="SSF46565">
    <property type="entry name" value="Chaperone J-domain"/>
    <property type="match status" value="1"/>
</dbReference>
<dbReference type="AlphaFoldDB" id="A0ABD1PEY2"/>
<dbReference type="InterPro" id="IPR050817">
    <property type="entry name" value="DjlA_DnaK_co-chaperone"/>
</dbReference>
<reference evidence="3" key="1">
    <citation type="submission" date="2024-07" db="EMBL/GenBank/DDBJ databases">
        <title>Two chromosome-level genome assemblies of Korean endemic species Abeliophyllum distichum and Forsythia ovata (Oleaceae).</title>
        <authorList>
            <person name="Jang H."/>
        </authorList>
    </citation>
    <scope>NUCLEOTIDE SEQUENCE [LARGE SCALE GENOMIC DNA]</scope>
</reference>
<dbReference type="Pfam" id="PF00226">
    <property type="entry name" value="DnaJ"/>
    <property type="match status" value="1"/>
</dbReference>
<dbReference type="CDD" id="cd06257">
    <property type="entry name" value="DnaJ"/>
    <property type="match status" value="1"/>
</dbReference>
<name>A0ABD1PEY2_9LAMI</name>
<feature type="domain" description="J" evidence="1">
    <location>
        <begin position="41"/>
        <end position="112"/>
    </location>
</feature>